<evidence type="ECO:0000313" key="3">
    <source>
        <dbReference type="Proteomes" id="UP001153076"/>
    </source>
</evidence>
<reference evidence="2" key="1">
    <citation type="submission" date="2022-04" db="EMBL/GenBank/DDBJ databases">
        <title>Carnegiea gigantea Genome sequencing and assembly v2.</title>
        <authorList>
            <person name="Copetti D."/>
            <person name="Sanderson M.J."/>
            <person name="Burquez A."/>
            <person name="Wojciechowski M.F."/>
        </authorList>
    </citation>
    <scope>NUCLEOTIDE SEQUENCE</scope>
    <source>
        <strain evidence="2">SGP5-SGP5p</strain>
        <tissue evidence="2">Aerial part</tissue>
    </source>
</reference>
<dbReference type="EMBL" id="JAKOGI010002380">
    <property type="protein sequence ID" value="KAJ8422132.1"/>
    <property type="molecule type" value="Genomic_DNA"/>
</dbReference>
<feature type="region of interest" description="Disordered" evidence="1">
    <location>
        <begin position="1"/>
        <end position="36"/>
    </location>
</feature>
<feature type="compositionally biased region" description="Basic and acidic residues" evidence="1">
    <location>
        <begin position="26"/>
        <end position="35"/>
    </location>
</feature>
<keyword evidence="3" id="KW-1185">Reference proteome</keyword>
<evidence type="ECO:0000313" key="2">
    <source>
        <dbReference type="EMBL" id="KAJ8422132.1"/>
    </source>
</evidence>
<dbReference type="Proteomes" id="UP001153076">
    <property type="component" value="Unassembled WGS sequence"/>
</dbReference>
<evidence type="ECO:0000256" key="1">
    <source>
        <dbReference type="SAM" id="MobiDB-lite"/>
    </source>
</evidence>
<comment type="caution">
    <text evidence="2">The sequence shown here is derived from an EMBL/GenBank/DDBJ whole genome shotgun (WGS) entry which is preliminary data.</text>
</comment>
<name>A0A9Q1JFG8_9CARY</name>
<protein>
    <submittedName>
        <fullName evidence="2">Uncharacterized protein</fullName>
    </submittedName>
</protein>
<proteinExistence type="predicted"/>
<dbReference type="AlphaFoldDB" id="A0A9Q1JFG8"/>
<sequence>MTTKELGQPPHRQRSCVKELTLTEPMGKKERERKQRITTVDRGSVPRQFPILRGWTNDEIKSRAGQGFEIEFGRGYLEDTLDFIIVINEEEEVSEEEYHNKSVEPKAKVKNQTRVSKVKFTPPNFSLGVSQEATEALPKGVVLVDSEPDVLITEAQVLNCDMEDVLTRGRIMVCSREEN</sequence>
<organism evidence="2 3">
    <name type="scientific">Carnegiea gigantea</name>
    <dbReference type="NCBI Taxonomy" id="171969"/>
    <lineage>
        <taxon>Eukaryota</taxon>
        <taxon>Viridiplantae</taxon>
        <taxon>Streptophyta</taxon>
        <taxon>Embryophyta</taxon>
        <taxon>Tracheophyta</taxon>
        <taxon>Spermatophyta</taxon>
        <taxon>Magnoliopsida</taxon>
        <taxon>eudicotyledons</taxon>
        <taxon>Gunneridae</taxon>
        <taxon>Pentapetalae</taxon>
        <taxon>Caryophyllales</taxon>
        <taxon>Cactineae</taxon>
        <taxon>Cactaceae</taxon>
        <taxon>Cactoideae</taxon>
        <taxon>Echinocereeae</taxon>
        <taxon>Carnegiea</taxon>
    </lineage>
</organism>
<accession>A0A9Q1JFG8</accession>
<gene>
    <name evidence="2" type="ORF">Cgig2_024219</name>
</gene>